<organism evidence="1 2">
    <name type="scientific">Georgenia yuyongxinii</name>
    <dbReference type="NCBI Taxonomy" id="2589797"/>
    <lineage>
        <taxon>Bacteria</taxon>
        <taxon>Bacillati</taxon>
        <taxon>Actinomycetota</taxon>
        <taxon>Actinomycetes</taxon>
        <taxon>Micrococcales</taxon>
        <taxon>Bogoriellaceae</taxon>
        <taxon>Georgenia</taxon>
    </lineage>
</organism>
<accession>A0A5B8C641</accession>
<proteinExistence type="predicted"/>
<dbReference type="InterPro" id="IPR035959">
    <property type="entry name" value="RutC-like_sf"/>
</dbReference>
<dbReference type="EMBL" id="CP040915">
    <property type="protein sequence ID" value="QDC26179.1"/>
    <property type="molecule type" value="Genomic_DNA"/>
</dbReference>
<evidence type="ECO:0000313" key="1">
    <source>
        <dbReference type="EMBL" id="QDC26179.1"/>
    </source>
</evidence>
<dbReference type="PANTHER" id="PTHR43857">
    <property type="entry name" value="BLR7761 PROTEIN"/>
    <property type="match status" value="1"/>
</dbReference>
<name>A0A5B8C641_9MICO</name>
<dbReference type="Gene3D" id="3.30.1330.40">
    <property type="entry name" value="RutC-like"/>
    <property type="match status" value="1"/>
</dbReference>
<dbReference type="Pfam" id="PF01042">
    <property type="entry name" value="Ribonuc_L-PSP"/>
    <property type="match status" value="1"/>
</dbReference>
<reference evidence="1 2" key="1">
    <citation type="submission" date="2019-05" db="EMBL/GenBank/DDBJ databases">
        <title>Georgenia *** sp. nov., and Georgenia *** sp. nov., isolated from the intestinal contents of plateau pika (Ochotona curzoniae) in the Qinghai-Tibet plateau of China.</title>
        <authorList>
            <person name="Tian Z."/>
        </authorList>
    </citation>
    <scope>NUCLEOTIDE SEQUENCE [LARGE SCALE GENOMIC DNA]</scope>
    <source>
        <strain evidence="1 2">Z443</strain>
    </source>
</reference>
<dbReference type="InterPro" id="IPR006175">
    <property type="entry name" value="YjgF/YER057c/UK114"/>
</dbReference>
<sequence length="131" mass="13625">MTLTHINPDTLHHNPAFSQAVLLDGPGRLLVIGGQNAVDADGAIVGDDVGTQTAKALENLLAVLHSVGAGQEHVAKLTVYLTAGQDINAGFAASQRVWGQHATALTVLQVASLGRPEFLVEIEALAYLPAE</sequence>
<dbReference type="PANTHER" id="PTHR43857:SF1">
    <property type="entry name" value="YJGH FAMILY PROTEIN"/>
    <property type="match status" value="1"/>
</dbReference>
<evidence type="ECO:0000313" key="2">
    <source>
        <dbReference type="Proteomes" id="UP000314616"/>
    </source>
</evidence>
<protein>
    <submittedName>
        <fullName evidence="1">RidA family protein</fullName>
    </submittedName>
</protein>
<dbReference type="KEGG" id="gyu:FE374_17580"/>
<dbReference type="OrthoDB" id="3212792at2"/>
<dbReference type="AlphaFoldDB" id="A0A5B8C641"/>
<dbReference type="Proteomes" id="UP000314616">
    <property type="component" value="Chromosome"/>
</dbReference>
<dbReference type="RefSeq" id="WP_139930661.1">
    <property type="nucleotide sequence ID" value="NZ_CP040915.1"/>
</dbReference>
<dbReference type="CDD" id="cd00448">
    <property type="entry name" value="YjgF_YER057c_UK114_family"/>
    <property type="match status" value="1"/>
</dbReference>
<dbReference type="SUPFAM" id="SSF55298">
    <property type="entry name" value="YjgF-like"/>
    <property type="match status" value="1"/>
</dbReference>
<gene>
    <name evidence="1" type="ORF">FE374_17580</name>
</gene>